<evidence type="ECO:0000256" key="2">
    <source>
        <dbReference type="ARBA" id="ARBA00007131"/>
    </source>
</evidence>
<dbReference type="EMBL" id="AP014633">
    <property type="protein sequence ID" value="BAP56170.1"/>
    <property type="molecule type" value="Genomic_DNA"/>
</dbReference>
<dbReference type="InterPro" id="IPR005474">
    <property type="entry name" value="Transketolase_N"/>
</dbReference>
<dbReference type="Pfam" id="PF00456">
    <property type="entry name" value="Transketolase_N"/>
    <property type="match status" value="1"/>
</dbReference>
<dbReference type="OrthoDB" id="8732661at2"/>
<organism evidence="5 6">
    <name type="scientific">Thioploca ingrica</name>
    <dbReference type="NCBI Taxonomy" id="40754"/>
    <lineage>
        <taxon>Bacteria</taxon>
        <taxon>Pseudomonadati</taxon>
        <taxon>Pseudomonadota</taxon>
        <taxon>Gammaproteobacteria</taxon>
        <taxon>Thiotrichales</taxon>
        <taxon>Thiotrichaceae</taxon>
        <taxon>Thioploca</taxon>
    </lineage>
</organism>
<keyword evidence="3" id="KW-0786">Thiamine pyrophosphate</keyword>
<dbReference type="PANTHER" id="PTHR47514">
    <property type="entry name" value="TRANSKETOLASE N-TERMINAL SECTION-RELATED"/>
    <property type="match status" value="1"/>
</dbReference>
<comment type="cofactor">
    <cofactor evidence="1">
        <name>thiamine diphosphate</name>
        <dbReference type="ChEBI" id="CHEBI:58937"/>
    </cofactor>
</comment>
<gene>
    <name evidence="5" type="ORF">THII_1873</name>
</gene>
<reference evidence="5" key="1">
    <citation type="journal article" date="2014" name="ISME J.">
        <title>Ecophysiology of Thioploca ingrica as revealed by the complete genome sequence supplemented with proteomic evidence.</title>
        <authorList>
            <person name="Kojima H."/>
            <person name="Ogura Y."/>
            <person name="Yamamoto N."/>
            <person name="Togashi T."/>
            <person name="Mori H."/>
            <person name="Watanabe T."/>
            <person name="Nemoto F."/>
            <person name="Kurokawa K."/>
            <person name="Hayashi T."/>
            <person name="Fukui M."/>
        </authorList>
    </citation>
    <scope>NUCLEOTIDE SEQUENCE [LARGE SCALE GENOMIC DNA]</scope>
</reference>
<dbReference type="Gene3D" id="3.40.50.970">
    <property type="match status" value="1"/>
</dbReference>
<dbReference type="KEGG" id="tig:THII_1873"/>
<dbReference type="InterPro" id="IPR029061">
    <property type="entry name" value="THDP-binding"/>
</dbReference>
<dbReference type="PANTHER" id="PTHR47514:SF1">
    <property type="entry name" value="TRANSKETOLASE N-TERMINAL SECTION-RELATED"/>
    <property type="match status" value="1"/>
</dbReference>
<accession>A0A090ALX1</accession>
<sequence>MWQAEVRRVALGIRQRVFEHTIKNQGGYLSQACSAADFLATLYVKTLNLGPSIAPPVPRPFAGPPGVNNPNSFTGADYHGAKQPEYDRFFISPAHYALVIYAALIETGRMAPAGLDLFNQDGSSVEMIGAEHSPGMEVTTGSLAQGLSMAAGVALARKLKQEPGRIWVFLSDGELQEGQTWEAFQVIHHYALDNLAVIVDVNGQQCDGAMDSVLLPGAFAAKLTAFGAQVVEVDGHDIEALQRAAAIKPSQRALVILAKTCPYQGMDYLKKRYPRLHYVRFRSAKEFDEFEAAIRQQLYHLK</sequence>
<proteinExistence type="inferred from homology"/>
<evidence type="ECO:0000313" key="6">
    <source>
        <dbReference type="Proteomes" id="UP000031623"/>
    </source>
</evidence>
<comment type="similarity">
    <text evidence="2">Belongs to the transketolase family.</text>
</comment>
<keyword evidence="6" id="KW-1185">Reference proteome</keyword>
<dbReference type="HOGENOM" id="CLU_009227_4_1_6"/>
<name>A0A090ALX1_9GAMM</name>
<feature type="domain" description="Transketolase N-terminal" evidence="4">
    <location>
        <begin position="83"/>
        <end position="246"/>
    </location>
</feature>
<dbReference type="Proteomes" id="UP000031623">
    <property type="component" value="Chromosome"/>
</dbReference>
<evidence type="ECO:0000259" key="4">
    <source>
        <dbReference type="Pfam" id="PF00456"/>
    </source>
</evidence>
<evidence type="ECO:0000313" key="5">
    <source>
        <dbReference type="EMBL" id="BAP56170.1"/>
    </source>
</evidence>
<dbReference type="STRING" id="40754.THII_1873"/>
<dbReference type="AlphaFoldDB" id="A0A090ALX1"/>
<dbReference type="SUPFAM" id="SSF52518">
    <property type="entry name" value="Thiamin diphosphate-binding fold (THDP-binding)"/>
    <property type="match status" value="1"/>
</dbReference>
<evidence type="ECO:0000256" key="1">
    <source>
        <dbReference type="ARBA" id="ARBA00001964"/>
    </source>
</evidence>
<protein>
    <submittedName>
        <fullName evidence="5">Transketolase, N-terminal subunit</fullName>
    </submittedName>
</protein>
<evidence type="ECO:0000256" key="3">
    <source>
        <dbReference type="ARBA" id="ARBA00023052"/>
    </source>
</evidence>